<protein>
    <recommendedName>
        <fullName evidence="3">Lipoprotein</fullName>
    </recommendedName>
</protein>
<dbReference type="EMBL" id="CP047394">
    <property type="protein sequence ID" value="QHE61630.1"/>
    <property type="molecule type" value="Genomic_DNA"/>
</dbReference>
<dbReference type="InterPro" id="IPR045956">
    <property type="entry name" value="DUF6376"/>
</dbReference>
<dbReference type="KEGG" id="bvq:FHE72_11850"/>
<proteinExistence type="predicted"/>
<evidence type="ECO:0000313" key="2">
    <source>
        <dbReference type="Proteomes" id="UP000465062"/>
    </source>
</evidence>
<dbReference type="PROSITE" id="PS51257">
    <property type="entry name" value="PROKAR_LIPOPROTEIN"/>
    <property type="match status" value="1"/>
</dbReference>
<sequence>MKKFLILISFSFFTLTGCGILEEANNSLTYVDEMTDYLNEAEQFANDLPALMEKAAADSSSIPELETRLIDMKNEIKEINDLNPPKLADDIHQKVEGYNQQALEGIDRALVEIDKGEVQISELKNLEIVNTFNQLQDIKGNLENLGQ</sequence>
<evidence type="ECO:0000313" key="1">
    <source>
        <dbReference type="EMBL" id="QHE61630.1"/>
    </source>
</evidence>
<reference evidence="1 2" key="1">
    <citation type="submission" date="2019-06" db="EMBL/GenBank/DDBJ databases">
        <title>An operon consisting of a P-type ATPase gene and a transcriptional regular gene given the different cadmium resistance in Bacillus vietamensis 151-6 and Bacillus marisflavi 151-25.</title>
        <authorList>
            <person name="Yu X."/>
        </authorList>
    </citation>
    <scope>NUCLEOTIDE SEQUENCE [LARGE SCALE GENOMIC DNA]</scope>
    <source>
        <strain evidence="1 2">151-6</strain>
    </source>
</reference>
<organism evidence="1 2">
    <name type="scientific">Rossellomorea vietnamensis</name>
    <dbReference type="NCBI Taxonomy" id="218284"/>
    <lineage>
        <taxon>Bacteria</taxon>
        <taxon>Bacillati</taxon>
        <taxon>Bacillota</taxon>
        <taxon>Bacilli</taxon>
        <taxon>Bacillales</taxon>
        <taxon>Bacillaceae</taxon>
        <taxon>Rossellomorea</taxon>
    </lineage>
</organism>
<dbReference type="AlphaFoldDB" id="A0A6I6UST5"/>
<dbReference type="RefSeq" id="WP_159362034.1">
    <property type="nucleotide sequence ID" value="NZ_CP047394.1"/>
</dbReference>
<accession>A0A6I6UST5</accession>
<dbReference type="Proteomes" id="UP000465062">
    <property type="component" value="Chromosome"/>
</dbReference>
<name>A0A6I6UST5_9BACI</name>
<evidence type="ECO:0008006" key="3">
    <source>
        <dbReference type="Google" id="ProtNLM"/>
    </source>
</evidence>
<dbReference type="Pfam" id="PF19903">
    <property type="entry name" value="DUF6376"/>
    <property type="match status" value="1"/>
</dbReference>
<gene>
    <name evidence="1" type="ORF">FHE72_11850</name>
</gene>